<organism evidence="6 7">
    <name type="scientific">Musa acuminata subsp. malaccensis</name>
    <name type="common">Wild banana</name>
    <name type="synonym">Musa malaccensis</name>
    <dbReference type="NCBI Taxonomy" id="214687"/>
    <lineage>
        <taxon>Eukaryota</taxon>
        <taxon>Viridiplantae</taxon>
        <taxon>Streptophyta</taxon>
        <taxon>Embryophyta</taxon>
        <taxon>Tracheophyta</taxon>
        <taxon>Spermatophyta</taxon>
        <taxon>Magnoliopsida</taxon>
        <taxon>Liliopsida</taxon>
        <taxon>Zingiberales</taxon>
        <taxon>Musaceae</taxon>
        <taxon>Musa</taxon>
    </lineage>
</organism>
<keyword evidence="2 4" id="KW-0328">Glycosyltransferase</keyword>
<dbReference type="InParanoid" id="A0A804I0J7"/>
<dbReference type="InterPro" id="IPR002213">
    <property type="entry name" value="UDP_glucos_trans"/>
</dbReference>
<dbReference type="Proteomes" id="UP000012960">
    <property type="component" value="Unplaced"/>
</dbReference>
<dbReference type="Pfam" id="PF00201">
    <property type="entry name" value="UDPGT"/>
    <property type="match status" value="1"/>
</dbReference>
<dbReference type="EMBL" id="HG996467">
    <property type="protein sequence ID" value="CAG1861443.1"/>
    <property type="molecule type" value="Genomic_DNA"/>
</dbReference>
<evidence type="ECO:0000256" key="4">
    <source>
        <dbReference type="RuleBase" id="RU003718"/>
    </source>
</evidence>
<name>A0A804I0J7_MUSAM</name>
<accession>A0A804I0J7</accession>
<reference evidence="5" key="1">
    <citation type="submission" date="2021-03" db="EMBL/GenBank/DDBJ databases">
        <authorList>
            <consortium name="Genoscope - CEA"/>
            <person name="William W."/>
        </authorList>
    </citation>
    <scope>NUCLEOTIDE SEQUENCE</scope>
    <source>
        <strain evidence="5">Doubled-haploid Pahang</strain>
    </source>
</reference>
<dbReference type="CDD" id="cd03784">
    <property type="entry name" value="GT1_Gtf-like"/>
    <property type="match status" value="1"/>
</dbReference>
<evidence type="ECO:0000313" key="5">
    <source>
        <dbReference type="EMBL" id="CAG1861443.1"/>
    </source>
</evidence>
<dbReference type="KEGG" id="mus:103974125"/>
<dbReference type="Gene3D" id="3.40.50.2000">
    <property type="entry name" value="Glycogen Phosphorylase B"/>
    <property type="match status" value="2"/>
</dbReference>
<sequence length="306" mass="34057">MPRLPDPVAVPGCLPIHWKDLPDMVKDRTTEGYRSLLQQLKRYEKAEGILVNSFQEMEPEAAMVLKEKKPGRPPVHLVGPLVQTGRPSSSPEESLCLKWLDEQPDASVLYICLGSLGVLSRDQVKEMALGLETRGHRFLWVVRRPADNGIVGGSEDDPASYLPHGFLERTTESGLVVSFWTPQIQILSHRAVGGFVTHCGWSSTLESVVHGVPMIAWPLYAEQRMNELMLAEGRKVASRAKEDNDGVVRREQISAAVRELMEREGGRVVLARVRQLQEAAAAKAMVKEAASRNALHEVVAKWKNTF</sequence>
<dbReference type="OrthoDB" id="5835829at2759"/>
<evidence type="ECO:0000313" key="7">
    <source>
        <dbReference type="Proteomes" id="UP000012960"/>
    </source>
</evidence>
<evidence type="ECO:0000256" key="3">
    <source>
        <dbReference type="ARBA" id="ARBA00022679"/>
    </source>
</evidence>
<protein>
    <submittedName>
        <fullName evidence="5">(wild Malaysian banana) hypothetical protein</fullName>
    </submittedName>
</protein>
<dbReference type="Gramene" id="Ma02_t08250.1">
    <property type="protein sequence ID" value="Ma02_p08250.1"/>
    <property type="gene ID" value="Ma02_g08250"/>
</dbReference>
<dbReference type="PANTHER" id="PTHR48046:SF6">
    <property type="entry name" value="GLYCOSYLTRANSFERASE"/>
    <property type="match status" value="1"/>
</dbReference>
<evidence type="ECO:0000313" key="6">
    <source>
        <dbReference type="EnsemblPlants" id="Ma02_p08250.1"/>
    </source>
</evidence>
<dbReference type="PANTHER" id="PTHR48046">
    <property type="entry name" value="UDP-GLYCOSYLTRANSFERASE 72E1"/>
    <property type="match status" value="1"/>
</dbReference>
<gene>
    <name evidence="5" type="ORF">GSMUA_63370.1</name>
</gene>
<keyword evidence="3 4" id="KW-0808">Transferase</keyword>
<proteinExistence type="inferred from homology"/>
<dbReference type="InterPro" id="IPR035595">
    <property type="entry name" value="UDP_glycos_trans_CS"/>
</dbReference>
<dbReference type="FunFam" id="3.40.50.2000:FF:000056">
    <property type="entry name" value="Glycosyltransferase"/>
    <property type="match status" value="1"/>
</dbReference>
<reference evidence="6" key="2">
    <citation type="submission" date="2021-05" db="UniProtKB">
        <authorList>
            <consortium name="EnsemblPlants"/>
        </authorList>
    </citation>
    <scope>IDENTIFICATION</scope>
    <source>
        <strain evidence="6">subsp. malaccensis</strain>
    </source>
</reference>
<dbReference type="GO" id="GO:0008194">
    <property type="term" value="F:UDP-glycosyltransferase activity"/>
    <property type="evidence" value="ECO:0000318"/>
    <property type="project" value="GO_Central"/>
</dbReference>
<evidence type="ECO:0000256" key="2">
    <source>
        <dbReference type="ARBA" id="ARBA00022676"/>
    </source>
</evidence>
<dbReference type="SUPFAM" id="SSF53756">
    <property type="entry name" value="UDP-Glycosyltransferase/glycogen phosphorylase"/>
    <property type="match status" value="1"/>
</dbReference>
<dbReference type="EnsemblPlants" id="Ma02_t08250.1">
    <property type="protein sequence ID" value="Ma02_p08250.1"/>
    <property type="gene ID" value="Ma02_g08250"/>
</dbReference>
<evidence type="ECO:0000256" key="1">
    <source>
        <dbReference type="ARBA" id="ARBA00009995"/>
    </source>
</evidence>
<comment type="similarity">
    <text evidence="1 4">Belongs to the UDP-glycosyltransferase family.</text>
</comment>
<dbReference type="PROSITE" id="PS00375">
    <property type="entry name" value="UDPGT"/>
    <property type="match status" value="1"/>
</dbReference>
<keyword evidence="7" id="KW-1185">Reference proteome</keyword>
<dbReference type="AlphaFoldDB" id="A0A804I0J7"/>
<dbReference type="OMA" id="WMAAAQK"/>